<proteinExistence type="inferred from homology"/>
<comment type="similarity">
    <text evidence="1">Belongs to the MecA family.</text>
</comment>
<dbReference type="Gene3D" id="3.30.70.1950">
    <property type="match status" value="1"/>
</dbReference>
<sequence>MEYQQLGPRRLRVALTREELEELGLSYDALDYRDLRTRSLLLTLLETARGAVEFEAGGRILVEVAPAGEGGCEICFSGLGRRRPQRWKVRRHVAAPVVYAFDDVDALIEGSVKLFRRCSHRILRSALYRMGRGWRLVVHPLDEAGGVTLSLLDEFAPRCGEGELAEAWLGEHAEQVLDDKAVDLICAYFG</sequence>
<dbReference type="InterPro" id="IPR038471">
    <property type="entry name" value="MecA_C_sf"/>
</dbReference>
<protein>
    <submittedName>
        <fullName evidence="2">Uncharacterized protein</fullName>
    </submittedName>
</protein>
<dbReference type="AlphaFoldDB" id="A0A498CXY8"/>
<dbReference type="InterPro" id="IPR008681">
    <property type="entry name" value="Neg-reg_MecA"/>
</dbReference>
<accession>A0A498CXY8</accession>
<name>A0A498CXY8_9FIRM</name>
<dbReference type="EMBL" id="RCHT01000032">
    <property type="protein sequence ID" value="RLL08568.1"/>
    <property type="molecule type" value="Genomic_DNA"/>
</dbReference>
<reference evidence="2 3" key="1">
    <citation type="submission" date="2018-10" db="EMBL/GenBank/DDBJ databases">
        <title>Anaerotruncus faecis sp. nov., isolated from human feces.</title>
        <authorList>
            <person name="Wang Y.-J."/>
        </authorList>
    </citation>
    <scope>NUCLEOTIDE SEQUENCE [LARGE SCALE GENOMIC DNA]</scope>
    <source>
        <strain evidence="2 3">22A2-44</strain>
    </source>
</reference>
<dbReference type="Pfam" id="PF05389">
    <property type="entry name" value="MecA"/>
    <property type="match status" value="1"/>
</dbReference>
<evidence type="ECO:0000256" key="1">
    <source>
        <dbReference type="ARBA" id="ARBA00005397"/>
    </source>
</evidence>
<evidence type="ECO:0000313" key="2">
    <source>
        <dbReference type="EMBL" id="RLL08568.1"/>
    </source>
</evidence>
<dbReference type="RefSeq" id="WP_101549449.1">
    <property type="nucleotide sequence ID" value="NZ_DBFNFR010000032.1"/>
</dbReference>
<gene>
    <name evidence="2" type="ORF">D4A47_12080</name>
</gene>
<evidence type="ECO:0000313" key="3">
    <source>
        <dbReference type="Proteomes" id="UP000276301"/>
    </source>
</evidence>
<dbReference type="Proteomes" id="UP000276301">
    <property type="component" value="Unassembled WGS sequence"/>
</dbReference>
<comment type="caution">
    <text evidence="2">The sequence shown here is derived from an EMBL/GenBank/DDBJ whole genome shotgun (WGS) entry which is preliminary data.</text>
</comment>
<organism evidence="2 3">
    <name type="scientific">Anaerotruncus massiliensis</name>
    <name type="common">ex Liu et al. 2021</name>
    <dbReference type="NCBI Taxonomy" id="2321404"/>
    <lineage>
        <taxon>Bacteria</taxon>
        <taxon>Bacillati</taxon>
        <taxon>Bacillota</taxon>
        <taxon>Clostridia</taxon>
        <taxon>Eubacteriales</taxon>
        <taxon>Oscillospiraceae</taxon>
        <taxon>Anaerotruncus</taxon>
    </lineage>
</organism>
<keyword evidence="3" id="KW-1185">Reference proteome</keyword>